<sequence length="222" mass="25015">MAPDDRMKYRIKNELAKLELDQRQLDLQKERLALDRRKLDLEQKLIGAAEDEASIVDLTMDEDAVEVKEERTDNTREGICASHDGRALEGNPPAPSHGIKQEDDRSEVRSHNANQMLEETSVQGGKNKTVPFHNGGLVTDPDIALTPARAAVPEVTRLPASQQIHSEQFQTPRTHIRPPHHRQTPQKCLYSCATLSQATKWAQDLLRGKPHPWKTEIATLCE</sequence>
<proteinExistence type="predicted"/>
<evidence type="ECO:0000313" key="2">
    <source>
        <dbReference type="EMBL" id="KAJ9604018.1"/>
    </source>
</evidence>
<organism evidence="2 3">
    <name type="scientific">Cladophialophora chaetospira</name>
    <dbReference type="NCBI Taxonomy" id="386627"/>
    <lineage>
        <taxon>Eukaryota</taxon>
        <taxon>Fungi</taxon>
        <taxon>Dikarya</taxon>
        <taxon>Ascomycota</taxon>
        <taxon>Pezizomycotina</taxon>
        <taxon>Eurotiomycetes</taxon>
        <taxon>Chaetothyriomycetidae</taxon>
        <taxon>Chaetothyriales</taxon>
        <taxon>Herpotrichiellaceae</taxon>
        <taxon>Cladophialophora</taxon>
    </lineage>
</organism>
<keyword evidence="3" id="KW-1185">Reference proteome</keyword>
<accession>A0AA38WZL0</accession>
<dbReference type="Proteomes" id="UP001172673">
    <property type="component" value="Unassembled WGS sequence"/>
</dbReference>
<name>A0AA38WZL0_9EURO</name>
<dbReference type="EMBL" id="JAPDRK010000020">
    <property type="protein sequence ID" value="KAJ9604018.1"/>
    <property type="molecule type" value="Genomic_DNA"/>
</dbReference>
<reference evidence="2" key="1">
    <citation type="submission" date="2022-10" db="EMBL/GenBank/DDBJ databases">
        <title>Culturing micro-colonial fungi from biological soil crusts in the Mojave desert and describing Neophaeococcomyces mojavensis, and introducing the new genera and species Taxawa tesnikishii.</title>
        <authorList>
            <person name="Kurbessoian T."/>
            <person name="Stajich J.E."/>
        </authorList>
    </citation>
    <scope>NUCLEOTIDE SEQUENCE</scope>
    <source>
        <strain evidence="2">TK_41</strain>
    </source>
</reference>
<comment type="caution">
    <text evidence="2">The sequence shown here is derived from an EMBL/GenBank/DDBJ whole genome shotgun (WGS) entry which is preliminary data.</text>
</comment>
<feature type="compositionally biased region" description="Basic and acidic residues" evidence="1">
    <location>
        <begin position="99"/>
        <end position="110"/>
    </location>
</feature>
<feature type="region of interest" description="Disordered" evidence="1">
    <location>
        <begin position="67"/>
        <end position="110"/>
    </location>
</feature>
<protein>
    <submittedName>
        <fullName evidence="2">Uncharacterized protein</fullName>
    </submittedName>
</protein>
<evidence type="ECO:0000256" key="1">
    <source>
        <dbReference type="SAM" id="MobiDB-lite"/>
    </source>
</evidence>
<dbReference type="AlphaFoldDB" id="A0AA38WZL0"/>
<feature type="compositionally biased region" description="Basic and acidic residues" evidence="1">
    <location>
        <begin position="67"/>
        <end position="76"/>
    </location>
</feature>
<evidence type="ECO:0000313" key="3">
    <source>
        <dbReference type="Proteomes" id="UP001172673"/>
    </source>
</evidence>
<gene>
    <name evidence="2" type="ORF">H2200_011540</name>
</gene>